<gene>
    <name evidence="2" type="ORF">rCG_62187</name>
</gene>
<reference evidence="3" key="1">
    <citation type="submission" date="2005-09" db="EMBL/GenBank/DDBJ databases">
        <authorList>
            <person name="Mural R.J."/>
            <person name="Li P.W."/>
            <person name="Adams M.D."/>
            <person name="Amanatides P.G."/>
            <person name="Baden-Tillson H."/>
            <person name="Barnstead M."/>
            <person name="Chin S.H."/>
            <person name="Dew I."/>
            <person name="Evans C.A."/>
            <person name="Ferriera S."/>
            <person name="Flanigan M."/>
            <person name="Fosler C."/>
            <person name="Glodek A."/>
            <person name="Gu Z."/>
            <person name="Holt R.A."/>
            <person name="Jennings D."/>
            <person name="Kraft C.L."/>
            <person name="Lu F."/>
            <person name="Nguyen T."/>
            <person name="Nusskern D.R."/>
            <person name="Pfannkoch C.M."/>
            <person name="Sitter C."/>
            <person name="Sutton G.G."/>
            <person name="Venter J.C."/>
            <person name="Wang Z."/>
            <person name="Woodage T."/>
            <person name="Zheng X.H."/>
            <person name="Zhong F."/>
        </authorList>
    </citation>
    <scope>NUCLEOTIDE SEQUENCE [LARGE SCALE GENOMIC DNA]</scope>
    <source>
        <strain>BN</strain>
        <strain evidence="3">Sprague-Dawley</strain>
    </source>
</reference>
<evidence type="ECO:0000313" key="2">
    <source>
        <dbReference type="EMBL" id="EDM02755.1"/>
    </source>
</evidence>
<evidence type="ECO:0000256" key="1">
    <source>
        <dbReference type="SAM" id="MobiDB-lite"/>
    </source>
</evidence>
<feature type="non-terminal residue" evidence="2">
    <location>
        <position position="90"/>
    </location>
</feature>
<feature type="region of interest" description="Disordered" evidence="1">
    <location>
        <begin position="63"/>
        <end position="90"/>
    </location>
</feature>
<accession>A6H9Q0</accession>
<organism evidence="2 3">
    <name type="scientific">Rattus norvegicus</name>
    <name type="common">Rat</name>
    <dbReference type="NCBI Taxonomy" id="10116"/>
    <lineage>
        <taxon>Eukaryota</taxon>
        <taxon>Metazoa</taxon>
        <taxon>Chordata</taxon>
        <taxon>Craniata</taxon>
        <taxon>Vertebrata</taxon>
        <taxon>Euteleostomi</taxon>
        <taxon>Mammalia</taxon>
        <taxon>Eutheria</taxon>
        <taxon>Euarchontoglires</taxon>
        <taxon>Glires</taxon>
        <taxon>Rodentia</taxon>
        <taxon>Myomorpha</taxon>
        <taxon>Muroidea</taxon>
        <taxon>Muridae</taxon>
        <taxon>Murinae</taxon>
        <taxon>Rattus</taxon>
    </lineage>
</organism>
<feature type="compositionally biased region" description="Polar residues" evidence="1">
    <location>
        <begin position="79"/>
        <end position="90"/>
    </location>
</feature>
<dbReference type="Proteomes" id="UP000234681">
    <property type="component" value="Chromosome 6"/>
</dbReference>
<name>A6H9Q0_RAT</name>
<sequence length="90" mass="10071">MLPPFNTNHLMLLIFLKPRTLEEFLPSGPLIFVSRLASFPTHQKHQRMKLSVEGYGQTGHKFTGHLIDGKKGQDGPSLVSLSSLTTKEKI</sequence>
<proteinExistence type="predicted"/>
<evidence type="ECO:0000313" key="3">
    <source>
        <dbReference type="Proteomes" id="UP000234681"/>
    </source>
</evidence>
<protein>
    <submittedName>
        <fullName evidence="2">RCG62187</fullName>
    </submittedName>
</protein>
<dbReference type="EMBL" id="CH473947">
    <property type="protein sequence ID" value="EDM02755.1"/>
    <property type="molecule type" value="Genomic_DNA"/>
</dbReference>
<dbReference type="AlphaFoldDB" id="A6H9Q0"/>